<evidence type="ECO:0000256" key="4">
    <source>
        <dbReference type="ARBA" id="ARBA00022801"/>
    </source>
</evidence>
<proteinExistence type="inferred from homology"/>
<keyword evidence="2 7" id="KW-0031">Aminopeptidase</keyword>
<dbReference type="InterPro" id="IPR011356">
    <property type="entry name" value="Leucine_aapep/pepB"/>
</dbReference>
<dbReference type="GO" id="GO:0005737">
    <property type="term" value="C:cytoplasm"/>
    <property type="evidence" value="ECO:0007669"/>
    <property type="project" value="InterPro"/>
</dbReference>
<evidence type="ECO:0000313" key="7">
    <source>
        <dbReference type="EMBL" id="KFB08364.1"/>
    </source>
</evidence>
<dbReference type="InterPro" id="IPR048816">
    <property type="entry name" value="Peptidase_M17_N_1"/>
</dbReference>
<dbReference type="STRING" id="472175.EL18_02614"/>
<dbReference type="OrthoDB" id="9809354at2"/>
<dbReference type="AlphaFoldDB" id="A0A084U5X8"/>
<dbReference type="Gene3D" id="3.40.220.10">
    <property type="entry name" value="Leucine Aminopeptidase, subunit E, domain 1"/>
    <property type="match status" value="1"/>
</dbReference>
<dbReference type="eggNOG" id="COG0260">
    <property type="taxonomic scope" value="Bacteria"/>
</dbReference>
<keyword evidence="3" id="KW-0645">Protease</keyword>
<dbReference type="PATRIC" id="fig|472175.3.peg.2606"/>
<evidence type="ECO:0000259" key="6">
    <source>
        <dbReference type="PROSITE" id="PS00631"/>
    </source>
</evidence>
<evidence type="ECO:0000256" key="1">
    <source>
        <dbReference type="ARBA" id="ARBA00009528"/>
    </source>
</evidence>
<dbReference type="PANTHER" id="PTHR11963:SF20">
    <property type="entry name" value="PEPTIDASE B"/>
    <property type="match status" value="1"/>
</dbReference>
<evidence type="ECO:0000256" key="3">
    <source>
        <dbReference type="ARBA" id="ARBA00022670"/>
    </source>
</evidence>
<dbReference type="Gene3D" id="3.40.630.10">
    <property type="entry name" value="Zn peptidases"/>
    <property type="match status" value="1"/>
</dbReference>
<evidence type="ECO:0000313" key="8">
    <source>
        <dbReference type="Proteomes" id="UP000053675"/>
    </source>
</evidence>
<dbReference type="Pfam" id="PF00883">
    <property type="entry name" value="Peptidase_M17"/>
    <property type="match status" value="1"/>
</dbReference>
<comment type="similarity">
    <text evidence="1">Belongs to the peptidase M17 family.</text>
</comment>
<dbReference type="RefSeq" id="WP_036485028.1">
    <property type="nucleotide sequence ID" value="NZ_JMQM01000002.1"/>
</dbReference>
<gene>
    <name evidence="7" type="ORF">EL18_02614</name>
</gene>
<dbReference type="PANTHER" id="PTHR11963">
    <property type="entry name" value="LEUCINE AMINOPEPTIDASE-RELATED"/>
    <property type="match status" value="1"/>
</dbReference>
<dbReference type="Proteomes" id="UP000053675">
    <property type="component" value="Unassembled WGS sequence"/>
</dbReference>
<dbReference type="SUPFAM" id="SSF53187">
    <property type="entry name" value="Zn-dependent exopeptidases"/>
    <property type="match status" value="1"/>
</dbReference>
<comment type="caution">
    <text evidence="7">The sequence shown here is derived from an EMBL/GenBank/DDBJ whole genome shotgun (WGS) entry which is preliminary data.</text>
</comment>
<dbReference type="Pfam" id="PF21337">
    <property type="entry name" value="Peptidase_M17_N_1"/>
    <property type="match status" value="1"/>
</dbReference>
<organism evidence="7 8">
    <name type="scientific">Nitratireductor basaltis</name>
    <dbReference type="NCBI Taxonomy" id="472175"/>
    <lineage>
        <taxon>Bacteria</taxon>
        <taxon>Pseudomonadati</taxon>
        <taxon>Pseudomonadota</taxon>
        <taxon>Alphaproteobacteria</taxon>
        <taxon>Hyphomicrobiales</taxon>
        <taxon>Phyllobacteriaceae</taxon>
        <taxon>Nitratireductor</taxon>
    </lineage>
</organism>
<dbReference type="InterPro" id="IPR043472">
    <property type="entry name" value="Macro_dom-like"/>
</dbReference>
<accession>A0A084U5X8</accession>
<reference evidence="7 8" key="1">
    <citation type="submission" date="2014-05" db="EMBL/GenBank/DDBJ databases">
        <title>Draft Genome Sequence of Nitratireductor basaltis Strain UMTGB225, A Marine Bacterium Isolated from Green Barrel Tunicate.</title>
        <authorList>
            <person name="Gan H.Y."/>
        </authorList>
    </citation>
    <scope>NUCLEOTIDE SEQUENCE [LARGE SCALE GENOMIC DNA]</scope>
    <source>
        <strain evidence="7 8">UMTGB225</strain>
    </source>
</reference>
<evidence type="ECO:0000256" key="2">
    <source>
        <dbReference type="ARBA" id="ARBA00022438"/>
    </source>
</evidence>
<keyword evidence="4" id="KW-0378">Hydrolase</keyword>
<dbReference type="GO" id="GO:0030145">
    <property type="term" value="F:manganese ion binding"/>
    <property type="evidence" value="ECO:0007669"/>
    <property type="project" value="InterPro"/>
</dbReference>
<keyword evidence="5" id="KW-0464">Manganese</keyword>
<dbReference type="EMBL" id="JMQM01000002">
    <property type="protein sequence ID" value="KFB08364.1"/>
    <property type="molecule type" value="Genomic_DNA"/>
</dbReference>
<dbReference type="InterPro" id="IPR000819">
    <property type="entry name" value="Peptidase_M17_C"/>
</dbReference>
<dbReference type="PRINTS" id="PR00481">
    <property type="entry name" value="LAMNOPPTDASE"/>
</dbReference>
<name>A0A084U5X8_9HYPH</name>
<dbReference type="PROSITE" id="PS00631">
    <property type="entry name" value="CYTOSOL_AP"/>
    <property type="match status" value="1"/>
</dbReference>
<protein>
    <submittedName>
        <fullName evidence="7">Leucyl aminopeptidase</fullName>
    </submittedName>
</protein>
<sequence length="458" mass="48692">MPVSFSSSSPDNAVPVYLVKAGDLDAVGVDAAARDWAGAAGYEGEEGEMLLLPGDSGRLAGVLFGISDDRHPLKTLSLGALARKLPEGRYRLSGSLPEPELAALSLALGGYSFTRYGKKPTGNLEFVLPDGVDAKRVEELSVATYLTRDLINTPASDMGPEALEAAAARLAEEHDASFHSIRGDALLEQNLPMIHAVGRASDEAPRLIDFSWGRSDAPKVTLVGKGVCFDTGGLDIKPASGMLLMKKDMGGAANVLGLASMLMASRLDIRLRVLIPAVENSIAGNAFRPGDILRSRKGITVEIGNTDAEGRLVLADALALADEEEPDVIIDMATLTGAARVALGPDLPPYYSLDDTFAAEIAAASEKVADPLWRMPLWQPYMPKLSSRVADTNNITADGFAGSITAALFLQKFVEKAKSWAHFDVFGWNPVAKPTCPIGGEAQGIRALEHVLRQRYGR</sequence>
<evidence type="ECO:0000256" key="5">
    <source>
        <dbReference type="ARBA" id="ARBA00023211"/>
    </source>
</evidence>
<dbReference type="GO" id="GO:0006508">
    <property type="term" value="P:proteolysis"/>
    <property type="evidence" value="ECO:0007669"/>
    <property type="project" value="UniProtKB-KW"/>
</dbReference>
<dbReference type="CDD" id="cd00433">
    <property type="entry name" value="Peptidase_M17"/>
    <property type="match status" value="1"/>
</dbReference>
<dbReference type="GO" id="GO:0070006">
    <property type="term" value="F:metalloaminopeptidase activity"/>
    <property type="evidence" value="ECO:0007669"/>
    <property type="project" value="InterPro"/>
</dbReference>
<feature type="domain" description="Cytosol aminopeptidase" evidence="6">
    <location>
        <begin position="305"/>
        <end position="312"/>
    </location>
</feature>
<keyword evidence="8" id="KW-1185">Reference proteome</keyword>